<dbReference type="GeneID" id="7844840"/>
<gene>
    <name evidence="2" type="ORF">TTHERM_00192080</name>
</gene>
<dbReference type="Proteomes" id="UP000009168">
    <property type="component" value="Unassembled WGS sequence"/>
</dbReference>
<name>I7MEK7_TETTS</name>
<dbReference type="Gene3D" id="2.130.10.10">
    <property type="entry name" value="YVTN repeat-like/Quinoprotein amine dehydrogenase"/>
    <property type="match status" value="1"/>
</dbReference>
<dbReference type="SUPFAM" id="SSF57845">
    <property type="entry name" value="B-box zinc-binding domain"/>
    <property type="match status" value="1"/>
</dbReference>
<dbReference type="KEGG" id="tet:TTHERM_00192080"/>
<keyword evidence="3" id="KW-1185">Reference proteome</keyword>
<evidence type="ECO:0000313" key="2">
    <source>
        <dbReference type="EMBL" id="EAR96539.2"/>
    </source>
</evidence>
<feature type="coiled-coil region" evidence="1">
    <location>
        <begin position="67"/>
        <end position="94"/>
    </location>
</feature>
<dbReference type="InterPro" id="IPR015943">
    <property type="entry name" value="WD40/YVTN_repeat-like_dom_sf"/>
</dbReference>
<organism evidence="2 3">
    <name type="scientific">Tetrahymena thermophila (strain SB210)</name>
    <dbReference type="NCBI Taxonomy" id="312017"/>
    <lineage>
        <taxon>Eukaryota</taxon>
        <taxon>Sar</taxon>
        <taxon>Alveolata</taxon>
        <taxon>Ciliophora</taxon>
        <taxon>Intramacronucleata</taxon>
        <taxon>Oligohymenophorea</taxon>
        <taxon>Hymenostomatida</taxon>
        <taxon>Tetrahymenina</taxon>
        <taxon>Tetrahymenidae</taxon>
        <taxon>Tetrahymena</taxon>
    </lineage>
</organism>
<sequence>MSYNCLKHKSKAILFCIDDKCSKQSRYICSKCEINNEHDNHQIEMIEEIPKKVNRCVFQDDPKEKLISSTKELIKQIKQKLNNLLQRYEEQICLLVKDECLKVENQLQKGKKMLSSNFNELLIEDQELFIDLVNNRIGFDSIAQNVRNRQTQLEQSISQIQSTLQERLTLQTFKKIKAFEIQLDTIYNIQEKSFCMLNEDELVVGEEDGSLKLINLEQNKQIASIELKRVVSSFSLEKISSFQVVAYEKQSEFLEIVDFNALQGKNIILLKNKGLISCIKSVVFGEIISIGYTNGQLKIYNYKEKTFVSKIDCNFDNSNADMSIQCIDILNDLIAVGGKSGFVMIWNWKSGQLVKILKKAFTNSDLSSKSNTHEVNKGRSIKRILFVNANEILTQGEDVNSFQFYSLNIENQQQYPLSYINVIRFLQPQDYQSIIIKKPQYELPLDFETFQNEYSRDNIIFIQKDFRKNGQYLQIYCHSTNKIKGQYYLERSSQIVAVYLTSKHLIVFYQDGIIEAYV</sequence>
<dbReference type="RefSeq" id="XP_001016784.2">
    <property type="nucleotide sequence ID" value="XM_001016784.2"/>
</dbReference>
<keyword evidence="1" id="KW-0175">Coiled coil</keyword>
<reference evidence="3" key="1">
    <citation type="journal article" date="2006" name="PLoS Biol.">
        <title>Macronuclear genome sequence of the ciliate Tetrahymena thermophila, a model eukaryote.</title>
        <authorList>
            <person name="Eisen J.A."/>
            <person name="Coyne R.S."/>
            <person name="Wu M."/>
            <person name="Wu D."/>
            <person name="Thiagarajan M."/>
            <person name="Wortman J.R."/>
            <person name="Badger J.H."/>
            <person name="Ren Q."/>
            <person name="Amedeo P."/>
            <person name="Jones K.M."/>
            <person name="Tallon L.J."/>
            <person name="Delcher A.L."/>
            <person name="Salzberg S.L."/>
            <person name="Silva J.C."/>
            <person name="Haas B.J."/>
            <person name="Majoros W.H."/>
            <person name="Farzad M."/>
            <person name="Carlton J.M."/>
            <person name="Smith R.K. Jr."/>
            <person name="Garg J."/>
            <person name="Pearlman R.E."/>
            <person name="Karrer K.M."/>
            <person name="Sun L."/>
            <person name="Manning G."/>
            <person name="Elde N.C."/>
            <person name="Turkewitz A.P."/>
            <person name="Asai D.J."/>
            <person name="Wilkes D.E."/>
            <person name="Wang Y."/>
            <person name="Cai H."/>
            <person name="Collins K."/>
            <person name="Stewart B.A."/>
            <person name="Lee S.R."/>
            <person name="Wilamowska K."/>
            <person name="Weinberg Z."/>
            <person name="Ruzzo W.L."/>
            <person name="Wloga D."/>
            <person name="Gaertig J."/>
            <person name="Frankel J."/>
            <person name="Tsao C.-C."/>
            <person name="Gorovsky M.A."/>
            <person name="Keeling P.J."/>
            <person name="Waller R.F."/>
            <person name="Patron N.J."/>
            <person name="Cherry J.M."/>
            <person name="Stover N.A."/>
            <person name="Krieger C.J."/>
            <person name="del Toro C."/>
            <person name="Ryder H.F."/>
            <person name="Williamson S.C."/>
            <person name="Barbeau R.A."/>
            <person name="Hamilton E.P."/>
            <person name="Orias E."/>
        </authorList>
    </citation>
    <scope>NUCLEOTIDE SEQUENCE [LARGE SCALE GENOMIC DNA]</scope>
    <source>
        <strain evidence="3">SB210</strain>
    </source>
</reference>
<proteinExistence type="predicted"/>
<dbReference type="EMBL" id="GG662693">
    <property type="protein sequence ID" value="EAR96539.2"/>
    <property type="molecule type" value="Genomic_DNA"/>
</dbReference>
<dbReference type="AlphaFoldDB" id="I7MEK7"/>
<dbReference type="SUPFAM" id="SSF50978">
    <property type="entry name" value="WD40 repeat-like"/>
    <property type="match status" value="1"/>
</dbReference>
<dbReference type="InParanoid" id="I7MEK7"/>
<evidence type="ECO:0000256" key="1">
    <source>
        <dbReference type="SAM" id="Coils"/>
    </source>
</evidence>
<evidence type="ECO:0000313" key="3">
    <source>
        <dbReference type="Proteomes" id="UP000009168"/>
    </source>
</evidence>
<dbReference type="InterPro" id="IPR036322">
    <property type="entry name" value="WD40_repeat_dom_sf"/>
</dbReference>
<protein>
    <submittedName>
        <fullName evidence="2">Uncharacterized protein</fullName>
    </submittedName>
</protein>
<accession>I7MEK7</accession>